<protein>
    <submittedName>
        <fullName evidence="1">Uncharacterized protein</fullName>
    </submittedName>
</protein>
<comment type="caution">
    <text evidence="1">The sequence shown here is derived from an EMBL/GenBank/DDBJ whole genome shotgun (WGS) entry which is preliminary data.</text>
</comment>
<evidence type="ECO:0000313" key="1">
    <source>
        <dbReference type="EMBL" id="TSJ36499.1"/>
    </source>
</evidence>
<reference evidence="1 2" key="1">
    <citation type="submission" date="2019-07" db="EMBL/GenBank/DDBJ databases">
        <authorList>
            <person name="Huq M.A."/>
        </authorList>
    </citation>
    <scope>NUCLEOTIDE SEQUENCE [LARGE SCALE GENOMIC DNA]</scope>
    <source>
        <strain evidence="1 2">MAH-19</strain>
    </source>
</reference>
<dbReference type="RefSeq" id="WP_144250466.1">
    <property type="nucleotide sequence ID" value="NZ_VLPK01000006.1"/>
</dbReference>
<sequence length="107" mass="12662">MTPEKQTQEFLSKSFGSKNSLFQFNFYFKTDSLGLMEVIYLLKKQVEFFHFEVDYNGEAQPRIIIASVETLTKNKETNFGIDMIVSDAIYYLTHDVDAIWQLRFQRK</sequence>
<evidence type="ECO:0000313" key="2">
    <source>
        <dbReference type="Proteomes" id="UP000318733"/>
    </source>
</evidence>
<dbReference type="AlphaFoldDB" id="A0A556M9B3"/>
<keyword evidence="2" id="KW-1185">Reference proteome</keyword>
<name>A0A556M9B3_9SPHI</name>
<gene>
    <name evidence="1" type="ORF">FO440_21955</name>
</gene>
<organism evidence="1 2">
    <name type="scientific">Mucilaginibacter corticis</name>
    <dbReference type="NCBI Taxonomy" id="2597670"/>
    <lineage>
        <taxon>Bacteria</taxon>
        <taxon>Pseudomonadati</taxon>
        <taxon>Bacteroidota</taxon>
        <taxon>Sphingobacteriia</taxon>
        <taxon>Sphingobacteriales</taxon>
        <taxon>Sphingobacteriaceae</taxon>
        <taxon>Mucilaginibacter</taxon>
    </lineage>
</organism>
<dbReference type="Proteomes" id="UP000318733">
    <property type="component" value="Unassembled WGS sequence"/>
</dbReference>
<accession>A0A556M9B3</accession>
<proteinExistence type="predicted"/>
<dbReference type="EMBL" id="VLPK01000006">
    <property type="protein sequence ID" value="TSJ36499.1"/>
    <property type="molecule type" value="Genomic_DNA"/>
</dbReference>